<protein>
    <submittedName>
        <fullName evidence="2">Uncharacterized protein</fullName>
    </submittedName>
</protein>
<proteinExistence type="predicted"/>
<organism evidence="2 3">
    <name type="scientific">Paxillus rubicundulus Ve08.2h10</name>
    <dbReference type="NCBI Taxonomy" id="930991"/>
    <lineage>
        <taxon>Eukaryota</taxon>
        <taxon>Fungi</taxon>
        <taxon>Dikarya</taxon>
        <taxon>Basidiomycota</taxon>
        <taxon>Agaricomycotina</taxon>
        <taxon>Agaricomycetes</taxon>
        <taxon>Agaricomycetidae</taxon>
        <taxon>Boletales</taxon>
        <taxon>Paxilineae</taxon>
        <taxon>Paxillaceae</taxon>
        <taxon>Paxillus</taxon>
    </lineage>
</organism>
<evidence type="ECO:0000313" key="2">
    <source>
        <dbReference type="EMBL" id="KIK93639.1"/>
    </source>
</evidence>
<evidence type="ECO:0000256" key="1">
    <source>
        <dbReference type="SAM" id="MobiDB-lite"/>
    </source>
</evidence>
<feature type="region of interest" description="Disordered" evidence="1">
    <location>
        <begin position="1"/>
        <end position="26"/>
    </location>
</feature>
<dbReference type="Proteomes" id="UP000054538">
    <property type="component" value="Unassembled WGS sequence"/>
</dbReference>
<reference evidence="3" key="2">
    <citation type="submission" date="2015-01" db="EMBL/GenBank/DDBJ databases">
        <title>Evolutionary Origins and Diversification of the Mycorrhizal Mutualists.</title>
        <authorList>
            <consortium name="DOE Joint Genome Institute"/>
            <consortium name="Mycorrhizal Genomics Consortium"/>
            <person name="Kohler A."/>
            <person name="Kuo A."/>
            <person name="Nagy L.G."/>
            <person name="Floudas D."/>
            <person name="Copeland A."/>
            <person name="Barry K.W."/>
            <person name="Cichocki N."/>
            <person name="Veneault-Fourrey C."/>
            <person name="LaButti K."/>
            <person name="Lindquist E.A."/>
            <person name="Lipzen A."/>
            <person name="Lundell T."/>
            <person name="Morin E."/>
            <person name="Murat C."/>
            <person name="Riley R."/>
            <person name="Ohm R."/>
            <person name="Sun H."/>
            <person name="Tunlid A."/>
            <person name="Henrissat B."/>
            <person name="Grigoriev I.V."/>
            <person name="Hibbett D.S."/>
            <person name="Martin F."/>
        </authorList>
    </citation>
    <scope>NUCLEOTIDE SEQUENCE [LARGE SCALE GENOMIC DNA]</scope>
    <source>
        <strain evidence="3">Ve08.2h10</strain>
    </source>
</reference>
<dbReference type="EMBL" id="KN825169">
    <property type="protein sequence ID" value="KIK93639.1"/>
    <property type="molecule type" value="Genomic_DNA"/>
</dbReference>
<reference evidence="2 3" key="1">
    <citation type="submission" date="2014-04" db="EMBL/GenBank/DDBJ databases">
        <authorList>
            <consortium name="DOE Joint Genome Institute"/>
            <person name="Kuo A."/>
            <person name="Kohler A."/>
            <person name="Jargeat P."/>
            <person name="Nagy L.G."/>
            <person name="Floudas D."/>
            <person name="Copeland A."/>
            <person name="Barry K.W."/>
            <person name="Cichocki N."/>
            <person name="Veneault-Fourrey C."/>
            <person name="LaButti K."/>
            <person name="Lindquist E.A."/>
            <person name="Lipzen A."/>
            <person name="Lundell T."/>
            <person name="Morin E."/>
            <person name="Murat C."/>
            <person name="Sun H."/>
            <person name="Tunlid A."/>
            <person name="Henrissat B."/>
            <person name="Grigoriev I.V."/>
            <person name="Hibbett D.S."/>
            <person name="Martin F."/>
            <person name="Nordberg H.P."/>
            <person name="Cantor M.N."/>
            <person name="Hua S.X."/>
        </authorList>
    </citation>
    <scope>NUCLEOTIDE SEQUENCE [LARGE SCALE GENOMIC DNA]</scope>
    <source>
        <strain evidence="2 3">Ve08.2h10</strain>
    </source>
</reference>
<dbReference type="InParanoid" id="A0A0D0E0W6"/>
<accession>A0A0D0E0W6</accession>
<evidence type="ECO:0000313" key="3">
    <source>
        <dbReference type="Proteomes" id="UP000054538"/>
    </source>
</evidence>
<sequence>MMPPIGVYTNAPSRDGGCSRSSDWPSSSVGTISEVLIENCKTSNRNRVCVVRKSQAWRKDLRSRAPWRSLVGPIEHNLTRHVMTSLEATKRALPLIALRIHATGILAHEKLKLGGTLEILLWSLPNTYRAPHKRFLHTRRISAGGNKRLEKRLVPVDARTTAHLIVGSFPDLPPSALTGPWASFLCQLADICQVTSGSHALRIT</sequence>
<name>A0A0D0E0W6_9AGAM</name>
<gene>
    <name evidence="2" type="ORF">PAXRUDRAFT_828768</name>
</gene>
<keyword evidence="3" id="KW-1185">Reference proteome</keyword>
<dbReference type="HOGENOM" id="CLU_1343640_0_0_1"/>
<dbReference type="AlphaFoldDB" id="A0A0D0E0W6"/>